<reference evidence="4 5" key="1">
    <citation type="submission" date="2019-01" db="EMBL/GenBank/DDBJ databases">
        <title>Draft Genome and Complete Hox-Cluster Characterization of the Sterlet Sturgeon (Acipenser ruthenus).</title>
        <authorList>
            <person name="Wei Q."/>
        </authorList>
    </citation>
    <scope>NUCLEOTIDE SEQUENCE [LARGE SCALE GENOMIC DNA]</scope>
    <source>
        <strain evidence="4">WHYD16114868_AA</strain>
        <tissue evidence="4">Blood</tissue>
    </source>
</reference>
<dbReference type="InterPro" id="IPR002110">
    <property type="entry name" value="Ankyrin_rpt"/>
</dbReference>
<feature type="repeat" description="ANK" evidence="3">
    <location>
        <begin position="343"/>
        <end position="365"/>
    </location>
</feature>
<evidence type="ECO:0000256" key="3">
    <source>
        <dbReference type="PROSITE-ProRule" id="PRU00023"/>
    </source>
</evidence>
<dbReference type="AlphaFoldDB" id="A0A662YMH1"/>
<dbReference type="Pfam" id="PF12796">
    <property type="entry name" value="Ank_2"/>
    <property type="match status" value="1"/>
</dbReference>
<dbReference type="PANTHER" id="PTHR24198:SF165">
    <property type="entry name" value="ANKYRIN REPEAT-CONTAINING PROTEIN-RELATED"/>
    <property type="match status" value="1"/>
</dbReference>
<organism evidence="4 5">
    <name type="scientific">Acipenser ruthenus</name>
    <name type="common">Sterlet sturgeon</name>
    <dbReference type="NCBI Taxonomy" id="7906"/>
    <lineage>
        <taxon>Eukaryota</taxon>
        <taxon>Metazoa</taxon>
        <taxon>Chordata</taxon>
        <taxon>Craniata</taxon>
        <taxon>Vertebrata</taxon>
        <taxon>Euteleostomi</taxon>
        <taxon>Actinopterygii</taxon>
        <taxon>Chondrostei</taxon>
        <taxon>Acipenseriformes</taxon>
        <taxon>Acipenseridae</taxon>
        <taxon>Acipenser</taxon>
    </lineage>
</organism>
<dbReference type="Gene3D" id="1.25.40.20">
    <property type="entry name" value="Ankyrin repeat-containing domain"/>
    <property type="match status" value="1"/>
</dbReference>
<dbReference type="PROSITE" id="PS50088">
    <property type="entry name" value="ANK_REPEAT"/>
    <property type="match status" value="3"/>
</dbReference>
<name>A0A662YMH1_ACIRT</name>
<proteinExistence type="predicted"/>
<evidence type="ECO:0000256" key="2">
    <source>
        <dbReference type="ARBA" id="ARBA00023043"/>
    </source>
</evidence>
<dbReference type="SUPFAM" id="SSF48403">
    <property type="entry name" value="Ankyrin repeat"/>
    <property type="match status" value="1"/>
</dbReference>
<keyword evidence="2 3" id="KW-0040">ANK repeat</keyword>
<evidence type="ECO:0000313" key="5">
    <source>
        <dbReference type="Proteomes" id="UP000289886"/>
    </source>
</evidence>
<sequence>MGFSSSELNCTWLEGGKVILEDVWMRIPFPIRAFLRRLDNSVTPQYVGNLISGRTFSFEDGFGVEFCGSEYFYGPEEPGSNEMQFYAAHGEMAVKVNKKILMSFLKIILDSRPQPVPKNIQECYEELKQNIRQLEKYETTVQQAFKAASENDCRTLLSVLSTHFSDSEDGSDDMPVDSFVRDSSGFTLLHRAAWSNRPAVIDVLWQLTDSWEDLTTSPAWLPLWLSDMVQLKPVDSETTAQITGKSALELAKKRNNRAAADAIRAIDTCQRSLLPIHFAARLGDTEWVKSIAFNSISARSTVNMTTKGKGCPLWMACTRGHLETVKLLIDLGADPGTTSQDGKGQTLLHRAVSFGNEDVARYLIESHLLGVDVRDQNGCTPLYYSLQLGLPRICFLLLKCGANLDAQCVNPLTLCTDSPRLLLERKEFQHLRQLLVCSVTETDIDNVCADLELDVAFLERSDRPMMSPTKLLRRLRGPCDVTSGRPHETSLQYYYTLYV</sequence>
<dbReference type="Proteomes" id="UP000289886">
    <property type="component" value="Unassembled WGS sequence"/>
</dbReference>
<dbReference type="PANTHER" id="PTHR24198">
    <property type="entry name" value="ANKYRIN REPEAT AND PROTEIN KINASE DOMAIN-CONTAINING PROTEIN"/>
    <property type="match status" value="1"/>
</dbReference>
<dbReference type="SMART" id="SM00248">
    <property type="entry name" value="ANK"/>
    <property type="match status" value="4"/>
</dbReference>
<evidence type="ECO:0000256" key="1">
    <source>
        <dbReference type="ARBA" id="ARBA00022737"/>
    </source>
</evidence>
<dbReference type="EMBL" id="SCEB01000948">
    <property type="protein sequence ID" value="RXM97757.1"/>
    <property type="molecule type" value="Genomic_DNA"/>
</dbReference>
<dbReference type="PROSITE" id="PS50297">
    <property type="entry name" value="ANK_REP_REGION"/>
    <property type="match status" value="1"/>
</dbReference>
<feature type="repeat" description="ANK" evidence="3">
    <location>
        <begin position="312"/>
        <end position="340"/>
    </location>
</feature>
<protein>
    <submittedName>
        <fullName evidence="4">Ankyrin-3</fullName>
    </submittedName>
</protein>
<gene>
    <name evidence="4" type="ORF">EOD39_14026</name>
</gene>
<feature type="repeat" description="ANK" evidence="3">
    <location>
        <begin position="377"/>
        <end position="409"/>
    </location>
</feature>
<comment type="caution">
    <text evidence="4">The sequence shown here is derived from an EMBL/GenBank/DDBJ whole genome shotgun (WGS) entry which is preliminary data.</text>
</comment>
<dbReference type="InterPro" id="IPR036770">
    <property type="entry name" value="Ankyrin_rpt-contain_sf"/>
</dbReference>
<evidence type="ECO:0000313" key="4">
    <source>
        <dbReference type="EMBL" id="RXM97757.1"/>
    </source>
</evidence>
<accession>A0A662YMH1</accession>
<keyword evidence="5" id="KW-1185">Reference proteome</keyword>
<keyword evidence="1" id="KW-0677">Repeat</keyword>